<feature type="domain" description="GP-PDE" evidence="1">
    <location>
        <begin position="12"/>
        <end position="258"/>
    </location>
</feature>
<evidence type="ECO:0000313" key="3">
    <source>
        <dbReference type="Proteomes" id="UP000237718"/>
    </source>
</evidence>
<dbReference type="Proteomes" id="UP000237718">
    <property type="component" value="Unassembled WGS sequence"/>
</dbReference>
<comment type="caution">
    <text evidence="2">The sequence shown here is derived from an EMBL/GenBank/DDBJ whole genome shotgun (WGS) entry which is preliminary data.</text>
</comment>
<dbReference type="InterPro" id="IPR017946">
    <property type="entry name" value="PLC-like_Pdiesterase_TIM-brl"/>
</dbReference>
<evidence type="ECO:0000259" key="1">
    <source>
        <dbReference type="PROSITE" id="PS51704"/>
    </source>
</evidence>
<dbReference type="PANTHER" id="PTHR46211">
    <property type="entry name" value="GLYCEROPHOSPHORYL DIESTER PHOSPHODIESTERASE"/>
    <property type="match status" value="1"/>
</dbReference>
<organism evidence="2 3">
    <name type="scientific">Tritonibacter scottomollicae</name>
    <name type="common">Epibacterium scottomollicae</name>
    <dbReference type="NCBI Taxonomy" id="483013"/>
    <lineage>
        <taxon>Bacteria</taxon>
        <taxon>Pseudomonadati</taxon>
        <taxon>Pseudomonadota</taxon>
        <taxon>Alphaproteobacteria</taxon>
        <taxon>Rhodobacterales</taxon>
        <taxon>Paracoccaceae</taxon>
        <taxon>Tritonibacter</taxon>
    </lineage>
</organism>
<dbReference type="InterPro" id="IPR030395">
    <property type="entry name" value="GP_PDE_dom"/>
</dbReference>
<dbReference type="PANTHER" id="PTHR46211:SF1">
    <property type="entry name" value="GLYCEROPHOSPHODIESTER PHOSPHODIESTERASE, CYTOPLASMIC"/>
    <property type="match status" value="1"/>
</dbReference>
<name>A0A2T1AMK2_TRISK</name>
<dbReference type="AlphaFoldDB" id="A0A2T1AMK2"/>
<dbReference type="EMBL" id="PVUF01000001">
    <property type="protein sequence ID" value="PRZ49841.1"/>
    <property type="molecule type" value="Genomic_DNA"/>
</dbReference>
<sequence>MSTPALPAAFLQRPIAHRALHGQQEHCPENSRAAIRAAVEAGYGIEIDLQLSADGRAMVFHDEQLERLTDAAGPVRARTSTELEAIPLKNGDGECIPTFREVLDIVAGRVALLVEIKDQDGGLGLNVGPLEAAAVADLAGYDGPVALMSFNPHSIAEVARLAPHLPRGLTTCAYDPQEWAPLAAEECDALRAISDFDRVGACFISHEARDITRARVQALRADDVPILSWTIRSPGEEAEVRRFADNVTFENYLSALGA</sequence>
<dbReference type="RefSeq" id="WP_106161393.1">
    <property type="nucleotide sequence ID" value="NZ_PVUF01000001.1"/>
</dbReference>
<accession>A0A2T1AMK2</accession>
<gene>
    <name evidence="2" type="ORF">CLV89_10155</name>
</gene>
<dbReference type="GO" id="GO:0006629">
    <property type="term" value="P:lipid metabolic process"/>
    <property type="evidence" value="ECO:0007669"/>
    <property type="project" value="InterPro"/>
</dbReference>
<dbReference type="GO" id="GO:0008081">
    <property type="term" value="F:phosphoric diester hydrolase activity"/>
    <property type="evidence" value="ECO:0007669"/>
    <property type="project" value="InterPro"/>
</dbReference>
<evidence type="ECO:0000313" key="2">
    <source>
        <dbReference type="EMBL" id="PRZ49841.1"/>
    </source>
</evidence>
<reference evidence="2 3" key="1">
    <citation type="submission" date="2018-03" db="EMBL/GenBank/DDBJ databases">
        <title>Genomic Encyclopedia of Archaeal and Bacterial Type Strains, Phase II (KMG-II): from individual species to whole genera.</title>
        <authorList>
            <person name="Goeker M."/>
        </authorList>
    </citation>
    <scope>NUCLEOTIDE SEQUENCE [LARGE SCALE GENOMIC DNA]</scope>
    <source>
        <strain evidence="2 3">DSM 25328</strain>
    </source>
</reference>
<dbReference type="Pfam" id="PF03009">
    <property type="entry name" value="GDPD"/>
    <property type="match status" value="1"/>
</dbReference>
<dbReference type="OrthoDB" id="384721at2"/>
<dbReference type="Gene3D" id="3.20.20.190">
    <property type="entry name" value="Phosphatidylinositol (PI) phosphodiesterase"/>
    <property type="match status" value="1"/>
</dbReference>
<proteinExistence type="predicted"/>
<protein>
    <submittedName>
        <fullName evidence="2">Glycerophosphoryl diester phosphodiesterase</fullName>
    </submittedName>
</protein>
<dbReference type="PROSITE" id="PS51704">
    <property type="entry name" value="GP_PDE"/>
    <property type="match status" value="1"/>
</dbReference>
<dbReference type="SUPFAM" id="SSF51695">
    <property type="entry name" value="PLC-like phosphodiesterases"/>
    <property type="match status" value="1"/>
</dbReference>